<dbReference type="EMBL" id="CP010537">
    <property type="protein sequence ID" value="AJG22618.1"/>
    <property type="molecule type" value="Genomic_DNA"/>
</dbReference>
<evidence type="ECO:0000313" key="4">
    <source>
        <dbReference type="Proteomes" id="UP000031843"/>
    </source>
</evidence>
<dbReference type="InterPro" id="IPR051599">
    <property type="entry name" value="Cell_Envelope_Assoc"/>
</dbReference>
<dbReference type="InterPro" id="IPR003848">
    <property type="entry name" value="DUF218"/>
</dbReference>
<dbReference type="KEGG" id="cbw:RR42_s1029"/>
<dbReference type="Gene3D" id="3.40.50.620">
    <property type="entry name" value="HUPs"/>
    <property type="match status" value="1"/>
</dbReference>
<protein>
    <submittedName>
        <fullName evidence="3">Integral membrane protein</fullName>
    </submittedName>
</protein>
<dbReference type="AlphaFoldDB" id="A0A0C4YI17"/>
<dbReference type="Proteomes" id="UP000031843">
    <property type="component" value="Chromosome secondary"/>
</dbReference>
<keyword evidence="1" id="KW-1133">Transmembrane helix</keyword>
<evidence type="ECO:0000256" key="1">
    <source>
        <dbReference type="SAM" id="Phobius"/>
    </source>
</evidence>
<keyword evidence="4" id="KW-1185">Reference proteome</keyword>
<dbReference type="RefSeq" id="WP_043354186.1">
    <property type="nucleotide sequence ID" value="NZ_CP010537.1"/>
</dbReference>
<dbReference type="CDD" id="cd06259">
    <property type="entry name" value="YdcF-like"/>
    <property type="match status" value="1"/>
</dbReference>
<sequence>MHDLKTGAFWRRACLALLGALLVADAIALMLMGLFNFGVVLPLAIGAAFLALSWRWEQVVRWRAASPRRRWIWALGRTAFAAWLVTLGMFFYFISASNANFPATGPAANTILILGSGTPRCAASPTLAARLDKGLALARQWPAARVVVSGGQDFGLQCSEADIMADYLIAHGLAPERLIREDRSTSTEENLLFSHRLLAQQGVSAADPLVLVTSDFHLVRAKRIARKAGFQAVSGAGAPTPLYLRYNAWLREYFAFISGWVLREF</sequence>
<dbReference type="PANTHER" id="PTHR30336:SF4">
    <property type="entry name" value="ENVELOPE BIOGENESIS FACTOR ELYC"/>
    <property type="match status" value="1"/>
</dbReference>
<dbReference type="GO" id="GO:0000270">
    <property type="term" value="P:peptidoglycan metabolic process"/>
    <property type="evidence" value="ECO:0007669"/>
    <property type="project" value="TreeGrafter"/>
</dbReference>
<dbReference type="STRING" id="68895.RR42_s1029"/>
<dbReference type="InterPro" id="IPR014729">
    <property type="entry name" value="Rossmann-like_a/b/a_fold"/>
</dbReference>
<dbReference type="OrthoDB" id="9782395at2"/>
<evidence type="ECO:0000259" key="2">
    <source>
        <dbReference type="Pfam" id="PF02698"/>
    </source>
</evidence>
<feature type="domain" description="DUF218" evidence="2">
    <location>
        <begin position="110"/>
        <end position="254"/>
    </location>
</feature>
<feature type="transmembrane region" description="Helical" evidence="1">
    <location>
        <begin position="74"/>
        <end position="94"/>
    </location>
</feature>
<organism evidence="3 4">
    <name type="scientific">Cupriavidus basilensis</name>
    <dbReference type="NCBI Taxonomy" id="68895"/>
    <lineage>
        <taxon>Bacteria</taxon>
        <taxon>Pseudomonadati</taxon>
        <taxon>Pseudomonadota</taxon>
        <taxon>Betaproteobacteria</taxon>
        <taxon>Burkholderiales</taxon>
        <taxon>Burkholderiaceae</taxon>
        <taxon>Cupriavidus</taxon>
    </lineage>
</organism>
<dbReference type="GO" id="GO:0043164">
    <property type="term" value="P:Gram-negative-bacterium-type cell wall biogenesis"/>
    <property type="evidence" value="ECO:0007669"/>
    <property type="project" value="TreeGrafter"/>
</dbReference>
<dbReference type="GO" id="GO:0005886">
    <property type="term" value="C:plasma membrane"/>
    <property type="evidence" value="ECO:0007669"/>
    <property type="project" value="TreeGrafter"/>
</dbReference>
<accession>A0A0C4YI17</accession>
<reference evidence="3 4" key="1">
    <citation type="journal article" date="2015" name="Genome Announc.">
        <title>Complete Genome Sequence of Cupriavidus basilensis 4G11, Isolated from the Oak Ridge Field Research Center Site.</title>
        <authorList>
            <person name="Ray J."/>
            <person name="Waters R.J."/>
            <person name="Skerker J.M."/>
            <person name="Kuehl J.V."/>
            <person name="Price M.N."/>
            <person name="Huang J."/>
            <person name="Chakraborty R."/>
            <person name="Arkin A.P."/>
            <person name="Deutschbauer A."/>
        </authorList>
    </citation>
    <scope>NUCLEOTIDE SEQUENCE [LARGE SCALE GENOMIC DNA]</scope>
    <source>
        <strain evidence="3">4G11</strain>
    </source>
</reference>
<evidence type="ECO:0000313" key="3">
    <source>
        <dbReference type="EMBL" id="AJG22618.1"/>
    </source>
</evidence>
<keyword evidence="1" id="KW-0812">Transmembrane</keyword>
<feature type="transmembrane region" description="Helical" evidence="1">
    <location>
        <begin position="36"/>
        <end position="54"/>
    </location>
</feature>
<dbReference type="Pfam" id="PF02698">
    <property type="entry name" value="DUF218"/>
    <property type="match status" value="1"/>
</dbReference>
<keyword evidence="1" id="KW-0472">Membrane</keyword>
<name>A0A0C4YI17_9BURK</name>
<proteinExistence type="predicted"/>
<dbReference type="PANTHER" id="PTHR30336">
    <property type="entry name" value="INNER MEMBRANE PROTEIN, PROBABLE PERMEASE"/>
    <property type="match status" value="1"/>
</dbReference>
<gene>
    <name evidence="3" type="ORF">RR42_s1029</name>
</gene>